<sequence length="152" mass="16817">MNALVVIVENLKRCLMRLSTIICGNQQRPFNEHATTNIKLRTAANYFTSACGHTFVDLELNLSDMVNRHITVIDPVKFAETVNDILAKEVTRVLDAVQKSGRTQTSAEVQVFVSGCPATLAPVLDSEFFVRIMDAKFEAALDSVLLNDSNVM</sequence>
<gene>
    <name evidence="1" type="primary">O17</name>
</gene>
<reference evidence="1" key="1">
    <citation type="submission" date="2011-12" db="EMBL/GenBank/DDBJ databases">
        <title>Comparative genomics of primate cytomegaloviruses.</title>
        <authorList>
            <person name="Davison A.J."/>
            <person name="Holton M."/>
            <person name="Dolan A."/>
            <person name="Dargan D.J."/>
            <person name="Gatherer D."/>
            <person name="Hayward G.S."/>
        </authorList>
    </citation>
    <scope>NUCLEOTIDE SEQUENCE [LARGE SCALE GENOMIC DNA]</scope>
    <source>
        <strain evidence="1">Colburn</strain>
    </source>
</reference>
<evidence type="ECO:0000313" key="2">
    <source>
        <dbReference type="Proteomes" id="UP000113346"/>
    </source>
</evidence>
<accession>G8XU35</accession>
<protein>
    <submittedName>
        <fullName evidence="1">Protein O17</fullName>
    </submittedName>
</protein>
<organismHost>
    <name type="scientific">Macaca</name>
    <name type="common">macaques</name>
    <dbReference type="NCBI Taxonomy" id="9539"/>
</organismHost>
<organism evidence="1 2">
    <name type="scientific">Simian cytomegalovirus (strain Colburn)</name>
    <dbReference type="NCBI Taxonomy" id="50292"/>
    <lineage>
        <taxon>Viruses</taxon>
        <taxon>Duplodnaviria</taxon>
        <taxon>Heunggongvirae</taxon>
        <taxon>Peploviricota</taxon>
        <taxon>Herviviricetes</taxon>
        <taxon>Herpesvirales</taxon>
        <taxon>Orthoherpesviridae</taxon>
        <taxon>Betaherpesvirinae</taxon>
        <taxon>Cytomegalovirus</taxon>
        <taxon>Cytomegalovirus cercopithecinebeta5</taxon>
    </lineage>
</organism>
<proteinExistence type="predicted"/>
<dbReference type="Proteomes" id="UP000113346">
    <property type="component" value="Segment"/>
</dbReference>
<name>G8XU35_SCMVC</name>
<dbReference type="EMBL" id="FJ483969">
    <property type="protein sequence ID" value="AEV80675.1"/>
    <property type="molecule type" value="Genomic_DNA"/>
</dbReference>
<evidence type="ECO:0000313" key="1">
    <source>
        <dbReference type="EMBL" id="AEV80675.1"/>
    </source>
</evidence>